<dbReference type="EMBL" id="CP021422">
    <property type="protein sequence ID" value="ASB40347.1"/>
    <property type="molecule type" value="Genomic_DNA"/>
</dbReference>
<dbReference type="RefSeq" id="WP_066534160.1">
    <property type="nucleotide sequence ID" value="NZ_CP021422.1"/>
</dbReference>
<evidence type="ECO:0000313" key="2">
    <source>
        <dbReference type="EMBL" id="ASB40347.1"/>
    </source>
</evidence>
<reference evidence="2" key="1">
    <citation type="journal article" date="2017" name="Genome Announc.">
        <title>High-Quality Whole-Genome Sequences of the Oligo-Mouse-Microbiota Bacterial Community.</title>
        <authorList>
            <person name="Garzetti D."/>
            <person name="Brugiroux S."/>
            <person name="Bunk B."/>
            <person name="Pukall R."/>
            <person name="McCoy K.D."/>
            <person name="Macpherson A.J."/>
            <person name="Stecher B."/>
        </authorList>
    </citation>
    <scope>NUCLEOTIDE SEQUENCE</scope>
    <source>
        <strain evidence="2">KB18</strain>
    </source>
</reference>
<evidence type="ECO:0000256" key="1">
    <source>
        <dbReference type="SAM" id="Phobius"/>
    </source>
</evidence>
<gene>
    <name evidence="2" type="ORF">ADH66_06520</name>
    <name evidence="3" type="ORF">I5Q82_16620</name>
</gene>
<evidence type="ECO:0000313" key="5">
    <source>
        <dbReference type="Proteomes" id="UP000596035"/>
    </source>
</evidence>
<feature type="transmembrane region" description="Helical" evidence="1">
    <location>
        <begin position="6"/>
        <end position="25"/>
    </location>
</feature>
<evidence type="ECO:0000313" key="4">
    <source>
        <dbReference type="Proteomes" id="UP000196710"/>
    </source>
</evidence>
<feature type="transmembrane region" description="Helical" evidence="1">
    <location>
        <begin position="57"/>
        <end position="74"/>
    </location>
</feature>
<dbReference type="AlphaFoldDB" id="A0A1Z2XPG8"/>
<dbReference type="KEGG" id="amur:ADH66_06520"/>
<keyword evidence="4" id="KW-1185">Reference proteome</keyword>
<sequence length="108" mass="11776">MGKLILAFLCMLCGAIFLGIGGYGARRKTPMNFWSGVEVPSESISDIPAYNRAVSRLWGGYSAVWFISGLIALWSPMAATVLMCVLGAAGAVLLVLIYKRIEKKYRVK</sequence>
<name>A0A1Z2XPG8_9FIRM</name>
<proteinExistence type="predicted"/>
<reference evidence="4" key="2">
    <citation type="submission" date="2017-05" db="EMBL/GenBank/DDBJ databases">
        <title>Improved OligoMM genomes.</title>
        <authorList>
            <person name="Garzetti D."/>
        </authorList>
    </citation>
    <scope>NUCLEOTIDE SEQUENCE [LARGE SCALE GENOMIC DNA]</scope>
    <source>
        <strain evidence="4">KB18</strain>
    </source>
</reference>
<dbReference type="EMBL" id="CP065321">
    <property type="protein sequence ID" value="QQR29638.1"/>
    <property type="molecule type" value="Genomic_DNA"/>
</dbReference>
<protein>
    <recommendedName>
        <fullName evidence="6">DUF3784 domain-containing protein</fullName>
    </recommendedName>
</protein>
<accession>A0A1Z2XPG8</accession>
<reference evidence="3 5" key="3">
    <citation type="submission" date="2020-11" db="EMBL/GenBank/DDBJ databases">
        <title>Closed and high quality bacterial genomes of the OMM12 community.</title>
        <authorList>
            <person name="Marbouty M."/>
            <person name="Lamy-Besnier Q."/>
            <person name="Debarbieux L."/>
            <person name="Koszul R."/>
        </authorList>
    </citation>
    <scope>NUCLEOTIDE SEQUENCE [LARGE SCALE GENOMIC DNA]</scope>
    <source>
        <strain evidence="3 5">KB18</strain>
    </source>
</reference>
<keyword evidence="1" id="KW-0812">Transmembrane</keyword>
<evidence type="ECO:0000313" key="3">
    <source>
        <dbReference type="EMBL" id="QQR29638.1"/>
    </source>
</evidence>
<keyword evidence="1" id="KW-0472">Membrane</keyword>
<evidence type="ECO:0008006" key="6">
    <source>
        <dbReference type="Google" id="ProtNLM"/>
    </source>
</evidence>
<dbReference type="Proteomes" id="UP000196710">
    <property type="component" value="Chromosome"/>
</dbReference>
<organism evidence="3 5">
    <name type="scientific">Acutalibacter muris</name>
    <dbReference type="NCBI Taxonomy" id="1796620"/>
    <lineage>
        <taxon>Bacteria</taxon>
        <taxon>Bacillati</taxon>
        <taxon>Bacillota</taxon>
        <taxon>Clostridia</taxon>
        <taxon>Eubacteriales</taxon>
        <taxon>Acutalibacteraceae</taxon>
        <taxon>Acutalibacter</taxon>
    </lineage>
</organism>
<feature type="transmembrane region" description="Helical" evidence="1">
    <location>
        <begin position="80"/>
        <end position="98"/>
    </location>
</feature>
<keyword evidence="1" id="KW-1133">Transmembrane helix</keyword>
<dbReference type="Proteomes" id="UP000596035">
    <property type="component" value="Chromosome"/>
</dbReference>